<gene>
    <name evidence="2" type="ORF">H7C19_16165</name>
</gene>
<dbReference type="AlphaFoldDB" id="A0A7X0RRJ8"/>
<sequence length="72" mass="8883">MQALRKKSIPSNKKQKNVRTSARKLKTAKSVRTKAFFPFGFERFEPFERFERFEPFEFESPFFFRRGFRDFF</sequence>
<dbReference type="Proteomes" id="UP000547209">
    <property type="component" value="Unassembled WGS sequence"/>
</dbReference>
<feature type="region of interest" description="Disordered" evidence="1">
    <location>
        <begin position="1"/>
        <end position="24"/>
    </location>
</feature>
<comment type="caution">
    <text evidence="2">The sequence shown here is derived from an EMBL/GenBank/DDBJ whole genome shotgun (WGS) entry which is preliminary data.</text>
</comment>
<evidence type="ECO:0000256" key="1">
    <source>
        <dbReference type="SAM" id="MobiDB-lite"/>
    </source>
</evidence>
<dbReference type="EMBL" id="JACJVP010000025">
    <property type="protein sequence ID" value="MBB6672216.1"/>
    <property type="molecule type" value="Genomic_DNA"/>
</dbReference>
<accession>A0A7X0RRJ8</accession>
<name>A0A7X0RRJ8_9BACL</name>
<protein>
    <submittedName>
        <fullName evidence="2">Uncharacterized protein</fullName>
    </submittedName>
</protein>
<keyword evidence="3" id="KW-1185">Reference proteome</keyword>
<proteinExistence type="predicted"/>
<evidence type="ECO:0000313" key="2">
    <source>
        <dbReference type="EMBL" id="MBB6672216.1"/>
    </source>
</evidence>
<dbReference type="RefSeq" id="WP_185143684.1">
    <property type="nucleotide sequence ID" value="NZ_JACJVP010000025.1"/>
</dbReference>
<evidence type="ECO:0000313" key="3">
    <source>
        <dbReference type="Proteomes" id="UP000547209"/>
    </source>
</evidence>
<reference evidence="2 3" key="1">
    <citation type="submission" date="2020-08" db="EMBL/GenBank/DDBJ databases">
        <title>Cohnella phylogeny.</title>
        <authorList>
            <person name="Dunlap C."/>
        </authorList>
    </citation>
    <scope>NUCLEOTIDE SEQUENCE [LARGE SCALE GENOMIC DNA]</scope>
    <source>
        <strain evidence="2 3">DSM 28246</strain>
    </source>
</reference>
<organism evidence="2 3">
    <name type="scientific">Cohnella nanjingensis</name>
    <dbReference type="NCBI Taxonomy" id="1387779"/>
    <lineage>
        <taxon>Bacteria</taxon>
        <taxon>Bacillati</taxon>
        <taxon>Bacillota</taxon>
        <taxon>Bacilli</taxon>
        <taxon>Bacillales</taxon>
        <taxon>Paenibacillaceae</taxon>
        <taxon>Cohnella</taxon>
    </lineage>
</organism>